<evidence type="ECO:0000256" key="1">
    <source>
        <dbReference type="SAM" id="Phobius"/>
    </source>
</evidence>
<keyword evidence="3" id="KW-1185">Reference proteome</keyword>
<dbReference type="EMBL" id="CP042260">
    <property type="protein sequence ID" value="QDY67247.1"/>
    <property type="molecule type" value="Genomic_DNA"/>
</dbReference>
<feature type="transmembrane region" description="Helical" evidence="1">
    <location>
        <begin position="66"/>
        <end position="89"/>
    </location>
</feature>
<proteinExistence type="predicted"/>
<reference evidence="2 3" key="1">
    <citation type="submission" date="2019-07" db="EMBL/GenBank/DDBJ databases">
        <title>Complete Genome Sequence of drought tolerant Plant Growth-Promoting Rhizobacterium Glutamicibacter halophytocola DR408.</title>
        <authorList>
            <person name="Nishu S.D."/>
            <person name="Lee T.K."/>
        </authorList>
    </citation>
    <scope>NUCLEOTIDE SEQUENCE [LARGE SCALE GENOMIC DNA]</scope>
    <source>
        <strain evidence="2 3">DR408</strain>
    </source>
</reference>
<dbReference type="Proteomes" id="UP000320717">
    <property type="component" value="Chromosome"/>
</dbReference>
<keyword evidence="1" id="KW-0472">Membrane</keyword>
<evidence type="ECO:0000313" key="3">
    <source>
        <dbReference type="Proteomes" id="UP000320717"/>
    </source>
</evidence>
<keyword evidence="1" id="KW-1133">Transmembrane helix</keyword>
<gene>
    <name evidence="2" type="ORF">FQA45_13510</name>
</gene>
<evidence type="ECO:0000313" key="2">
    <source>
        <dbReference type="EMBL" id="QDY67247.1"/>
    </source>
</evidence>
<feature type="transmembrane region" description="Helical" evidence="1">
    <location>
        <begin position="101"/>
        <end position="123"/>
    </location>
</feature>
<protein>
    <submittedName>
        <fullName evidence="2">Uncharacterized protein</fullName>
    </submittedName>
</protein>
<keyword evidence="1" id="KW-0812">Transmembrane</keyword>
<dbReference type="RefSeq" id="WP_060700492.1">
    <property type="nucleotide sequence ID" value="NZ_CP012750.1"/>
</dbReference>
<feature type="transmembrane region" description="Helical" evidence="1">
    <location>
        <begin position="24"/>
        <end position="46"/>
    </location>
</feature>
<organism evidence="2 3">
    <name type="scientific">Glutamicibacter halophytocola</name>
    <dbReference type="NCBI Taxonomy" id="1933880"/>
    <lineage>
        <taxon>Bacteria</taxon>
        <taxon>Bacillati</taxon>
        <taxon>Actinomycetota</taxon>
        <taxon>Actinomycetes</taxon>
        <taxon>Micrococcales</taxon>
        <taxon>Micrococcaceae</taxon>
        <taxon>Glutamicibacter</taxon>
    </lineage>
</organism>
<accession>A0ABX5YC45</accession>
<name>A0ABX5YC45_9MICC</name>
<sequence>MEKMAVESGEILEPQDKGLNRKQLAWGIFLLAVAVIFGLGAGWLWARSEQLWSSGQIVYFILPGRPLVFCGLLVSGLWAVAGLLCLVPKMILGIKRKGMRVFVRILVHLCITAASLVWLYFWLLSGINSVVGTYHKVTAETGESIVVYKPGFDPASFAVYAPASAFVYERIDGISNMAQSGHFVADHCTLQKQDADLILTCGVDVTKFPNPSN</sequence>